<evidence type="ECO:0000256" key="1">
    <source>
        <dbReference type="SAM" id="SignalP"/>
    </source>
</evidence>
<feature type="chain" id="PRO_5045033465" evidence="1">
    <location>
        <begin position="21"/>
        <end position="51"/>
    </location>
</feature>
<sequence>MKKSFIALAAALACCAAAQAQSTVQLTGLADMYAGSVKMAGQDRKSVVGSG</sequence>
<name>A0ABW5UUC3_9BURK</name>
<dbReference type="EMBL" id="JBHUMV010000012">
    <property type="protein sequence ID" value="MFD2756523.1"/>
    <property type="molecule type" value="Genomic_DNA"/>
</dbReference>
<feature type="non-terminal residue" evidence="3">
    <location>
        <position position="51"/>
    </location>
</feature>
<reference evidence="4" key="2">
    <citation type="journal article" date="2019" name="Int. J. Syst. Evol. Microbiol.">
        <title>The Global Catalogue of Microorganisms (GCM) 10K type strain sequencing project: providing services to taxonomists for standard genome sequencing and annotation.</title>
        <authorList>
            <consortium name="The Broad Institute Genomics Platform"/>
            <consortium name="The Broad Institute Genome Sequencing Center for Infectious Disease"/>
            <person name="Wu L."/>
            <person name="Ma J."/>
        </authorList>
    </citation>
    <scope>NUCLEOTIDE SEQUENCE [LARGE SCALE GENOMIC DNA]</scope>
    <source>
        <strain evidence="4">TISTR 1906</strain>
    </source>
</reference>
<keyword evidence="4" id="KW-1185">Reference proteome</keyword>
<feature type="signal peptide" evidence="1">
    <location>
        <begin position="1"/>
        <end position="20"/>
    </location>
</feature>
<protein>
    <submittedName>
        <fullName evidence="3">Porin</fullName>
    </submittedName>
</protein>
<evidence type="ECO:0000313" key="3">
    <source>
        <dbReference type="EMBL" id="MFD2756523.1"/>
    </source>
</evidence>
<evidence type="ECO:0000313" key="2">
    <source>
        <dbReference type="EMBL" id="MFD2756379.1"/>
    </source>
</evidence>
<gene>
    <name evidence="2" type="ORF">ACFSW6_20080</name>
    <name evidence="3" type="ORF">ACFSW6_20820</name>
</gene>
<comment type="caution">
    <text evidence="3">The sequence shown here is derived from an EMBL/GenBank/DDBJ whole genome shotgun (WGS) entry which is preliminary data.</text>
</comment>
<evidence type="ECO:0000313" key="4">
    <source>
        <dbReference type="Proteomes" id="UP001597463"/>
    </source>
</evidence>
<reference evidence="3" key="3">
    <citation type="submission" date="2024-09" db="EMBL/GenBank/DDBJ databases">
        <authorList>
            <person name="Sun Q."/>
            <person name="Mori K."/>
        </authorList>
    </citation>
    <scope>NUCLEOTIDE SEQUENCE</scope>
    <source>
        <strain evidence="3">TISTR 1906</strain>
    </source>
</reference>
<proteinExistence type="predicted"/>
<dbReference type="Proteomes" id="UP001597463">
    <property type="component" value="Unassembled WGS sequence"/>
</dbReference>
<reference evidence="3" key="1">
    <citation type="journal article" date="2014" name="Int. J. Syst. Evol. Microbiol.">
        <title>Complete genome of a new Firmicutes species belonging to the dominant human colonic microbiota ('Ruminococcus bicirculans') reveals two chromosomes and a selective capacity to utilize plant glucans.</title>
        <authorList>
            <consortium name="NISC Comparative Sequencing Program"/>
            <person name="Wegmann U."/>
            <person name="Louis P."/>
            <person name="Goesmann A."/>
            <person name="Henrissat B."/>
            <person name="Duncan S.H."/>
            <person name="Flint H.J."/>
        </authorList>
    </citation>
    <scope>NUCLEOTIDE SEQUENCE</scope>
    <source>
        <strain evidence="3">TISTR 1906</strain>
    </source>
</reference>
<accession>A0ABW5UUC3</accession>
<organism evidence="3 4">
    <name type="scientific">Comamonas terrae</name>
    <dbReference type="NCBI Taxonomy" id="673548"/>
    <lineage>
        <taxon>Bacteria</taxon>
        <taxon>Pseudomonadati</taxon>
        <taxon>Pseudomonadota</taxon>
        <taxon>Betaproteobacteria</taxon>
        <taxon>Burkholderiales</taxon>
        <taxon>Comamonadaceae</taxon>
        <taxon>Comamonas</taxon>
    </lineage>
</organism>
<keyword evidence="1" id="KW-0732">Signal</keyword>
<dbReference type="EMBL" id="JBHUMV010000010">
    <property type="protein sequence ID" value="MFD2756379.1"/>
    <property type="molecule type" value="Genomic_DNA"/>
</dbReference>